<dbReference type="Pfam" id="PF09622">
    <property type="entry name" value="DUF2391"/>
    <property type="match status" value="1"/>
</dbReference>
<proteinExistence type="predicted"/>
<feature type="transmembrane region" description="Helical" evidence="1">
    <location>
        <begin position="152"/>
        <end position="170"/>
    </location>
</feature>
<name>A0ABD5Q6S1_9EURY</name>
<feature type="transmembrane region" description="Helical" evidence="1">
    <location>
        <begin position="190"/>
        <end position="209"/>
    </location>
</feature>
<dbReference type="EMBL" id="JBHSHT010000002">
    <property type="protein sequence ID" value="MFC4826417.1"/>
    <property type="molecule type" value="Genomic_DNA"/>
</dbReference>
<dbReference type="InterPro" id="IPR024464">
    <property type="entry name" value="DUF2391"/>
</dbReference>
<evidence type="ECO:0000256" key="1">
    <source>
        <dbReference type="SAM" id="Phobius"/>
    </source>
</evidence>
<feature type="transmembrane region" description="Helical" evidence="1">
    <location>
        <begin position="46"/>
        <end position="64"/>
    </location>
</feature>
<keyword evidence="1" id="KW-0812">Transmembrane</keyword>
<evidence type="ECO:0000313" key="3">
    <source>
        <dbReference type="Proteomes" id="UP001595945"/>
    </source>
</evidence>
<organism evidence="2 3">
    <name type="scientific">Halorussus aquaticus</name>
    <dbReference type="NCBI Taxonomy" id="2953748"/>
    <lineage>
        <taxon>Archaea</taxon>
        <taxon>Methanobacteriati</taxon>
        <taxon>Methanobacteriota</taxon>
        <taxon>Stenosarchaea group</taxon>
        <taxon>Halobacteria</taxon>
        <taxon>Halobacteriales</taxon>
        <taxon>Haladaptataceae</taxon>
        <taxon>Halorussus</taxon>
    </lineage>
</organism>
<keyword evidence="1" id="KW-0472">Membrane</keyword>
<dbReference type="AlphaFoldDB" id="A0ABD5Q6S1"/>
<feature type="transmembrane region" description="Helical" evidence="1">
    <location>
        <begin position="91"/>
        <end position="112"/>
    </location>
</feature>
<dbReference type="GeneID" id="73046486"/>
<sequence>MSKRGTQRPADELREQGRAIVGALLVVGTTFMYTMETWWWGWVLPTTHLLVYAVVGLGVVLAITRKVSFRRTDATGGEGAKEAIRRTVTDFAELVLQSFTAAYIVLFVFGVVELGDSLIVIARLGLVEVVPLGFGAALANEVLQGDERATRRSVTTTVAIYSIGAVFIAGGISPTQEIELIAAYMEWEHAAVLVLLSLLVSYLMLYELGLQGERNRLQQRTKVWQVGQAFLVYAVSLVVGTGLLAAFGHFRDAPLSVMVQLIVVVSFVSSIGASAAEVVIQ</sequence>
<accession>A0ABD5Q6S1</accession>
<feature type="transmembrane region" description="Helical" evidence="1">
    <location>
        <begin position="118"/>
        <end position="140"/>
    </location>
</feature>
<keyword evidence="3" id="KW-1185">Reference proteome</keyword>
<reference evidence="2 3" key="1">
    <citation type="journal article" date="2019" name="Int. J. Syst. Evol. Microbiol.">
        <title>The Global Catalogue of Microorganisms (GCM) 10K type strain sequencing project: providing services to taxonomists for standard genome sequencing and annotation.</title>
        <authorList>
            <consortium name="The Broad Institute Genomics Platform"/>
            <consortium name="The Broad Institute Genome Sequencing Center for Infectious Disease"/>
            <person name="Wu L."/>
            <person name="Ma J."/>
        </authorList>
    </citation>
    <scope>NUCLEOTIDE SEQUENCE [LARGE SCALE GENOMIC DNA]</scope>
    <source>
        <strain evidence="2 3">XZYJ18</strain>
    </source>
</reference>
<gene>
    <name evidence="2" type="ORF">ACFO9K_19345</name>
</gene>
<feature type="transmembrane region" description="Helical" evidence="1">
    <location>
        <begin position="20"/>
        <end position="40"/>
    </location>
</feature>
<comment type="caution">
    <text evidence="2">The sequence shown here is derived from an EMBL/GenBank/DDBJ whole genome shotgun (WGS) entry which is preliminary data.</text>
</comment>
<feature type="transmembrane region" description="Helical" evidence="1">
    <location>
        <begin position="230"/>
        <end position="251"/>
    </location>
</feature>
<keyword evidence="1" id="KW-1133">Transmembrane helix</keyword>
<protein>
    <submittedName>
        <fullName evidence="2">DUF2391 family protein</fullName>
    </submittedName>
</protein>
<evidence type="ECO:0000313" key="2">
    <source>
        <dbReference type="EMBL" id="MFC4826417.1"/>
    </source>
</evidence>
<dbReference type="RefSeq" id="WP_254267982.1">
    <property type="nucleotide sequence ID" value="NZ_CP100400.1"/>
</dbReference>
<feature type="transmembrane region" description="Helical" evidence="1">
    <location>
        <begin position="257"/>
        <end position="280"/>
    </location>
</feature>
<dbReference type="Proteomes" id="UP001595945">
    <property type="component" value="Unassembled WGS sequence"/>
</dbReference>